<dbReference type="HOGENOM" id="CLU_924544_0_0_1"/>
<accession>A0A0D0AN14</accession>
<dbReference type="Proteomes" id="UP000053593">
    <property type="component" value="Unassembled WGS sequence"/>
</dbReference>
<name>A0A0D0AN14_9AGAR</name>
<keyword evidence="3" id="KW-1185">Reference proteome</keyword>
<organism evidence="2 3">
    <name type="scientific">Collybiopsis luxurians FD-317 M1</name>
    <dbReference type="NCBI Taxonomy" id="944289"/>
    <lineage>
        <taxon>Eukaryota</taxon>
        <taxon>Fungi</taxon>
        <taxon>Dikarya</taxon>
        <taxon>Basidiomycota</taxon>
        <taxon>Agaricomycotina</taxon>
        <taxon>Agaricomycetes</taxon>
        <taxon>Agaricomycetidae</taxon>
        <taxon>Agaricales</taxon>
        <taxon>Marasmiineae</taxon>
        <taxon>Omphalotaceae</taxon>
        <taxon>Collybiopsis</taxon>
        <taxon>Collybiopsis luxurians</taxon>
    </lineage>
</organism>
<feature type="region of interest" description="Disordered" evidence="1">
    <location>
        <begin position="101"/>
        <end position="128"/>
    </location>
</feature>
<evidence type="ECO:0000313" key="3">
    <source>
        <dbReference type="Proteomes" id="UP000053593"/>
    </source>
</evidence>
<feature type="compositionally biased region" description="Pro residues" evidence="1">
    <location>
        <begin position="210"/>
        <end position="219"/>
    </location>
</feature>
<protein>
    <submittedName>
        <fullName evidence="2">Uncharacterized protein</fullName>
    </submittedName>
</protein>
<reference evidence="2 3" key="1">
    <citation type="submission" date="2014-04" db="EMBL/GenBank/DDBJ databases">
        <title>Evolutionary Origins and Diversification of the Mycorrhizal Mutualists.</title>
        <authorList>
            <consortium name="DOE Joint Genome Institute"/>
            <consortium name="Mycorrhizal Genomics Consortium"/>
            <person name="Kohler A."/>
            <person name="Kuo A."/>
            <person name="Nagy L.G."/>
            <person name="Floudas D."/>
            <person name="Copeland A."/>
            <person name="Barry K.W."/>
            <person name="Cichocki N."/>
            <person name="Veneault-Fourrey C."/>
            <person name="LaButti K."/>
            <person name="Lindquist E.A."/>
            <person name="Lipzen A."/>
            <person name="Lundell T."/>
            <person name="Morin E."/>
            <person name="Murat C."/>
            <person name="Riley R."/>
            <person name="Ohm R."/>
            <person name="Sun H."/>
            <person name="Tunlid A."/>
            <person name="Henrissat B."/>
            <person name="Grigoriev I.V."/>
            <person name="Hibbett D.S."/>
            <person name="Martin F."/>
        </authorList>
    </citation>
    <scope>NUCLEOTIDE SEQUENCE [LARGE SCALE GENOMIC DNA]</scope>
    <source>
        <strain evidence="2 3">FD-317 M1</strain>
    </source>
</reference>
<feature type="compositionally biased region" description="Polar residues" evidence="1">
    <location>
        <begin position="225"/>
        <end position="251"/>
    </location>
</feature>
<gene>
    <name evidence="2" type="ORF">GYMLUDRAFT_981115</name>
</gene>
<feature type="region of interest" description="Disordered" evidence="1">
    <location>
        <begin position="142"/>
        <end position="255"/>
    </location>
</feature>
<feature type="region of interest" description="Disordered" evidence="1">
    <location>
        <begin position="1"/>
        <end position="28"/>
    </location>
</feature>
<sequence length="344" mass="39750">MSDDTYSYYPPNPGPYQKSKMNTYPGPGDRKLFERASDFVIYGGEFNAVGGNVYRHNNDQRYSTNYNGQSTDKHVEIARSGTVNGQGWNFGDKHYNGPTNVYSGPTDYHAGSSHVDQRGASSIRNNELFDTHDTRSLRFEQVEEYSRRPGADFASDQINGNQGRRPSVYEGNWNKRSRSSYSDQDFQEPDYADRNTSFPRRKDFQQPRYPSSPPVPPYTGPNDNIGWNSPSPLSRDNSRQQTPVAMQQQPRSTEDQLMKTLVRCIKSEHHQTSIQEKSKKRLIQEFLYYLETREFDAREELDEAIRKYKDDYKDGKPGKFGRSFGFVRRVGTEWRGGCRQEVTR</sequence>
<proteinExistence type="predicted"/>
<dbReference type="AlphaFoldDB" id="A0A0D0AN14"/>
<dbReference type="EMBL" id="KN834859">
    <property type="protein sequence ID" value="KIK51620.1"/>
    <property type="molecule type" value="Genomic_DNA"/>
</dbReference>
<evidence type="ECO:0000313" key="2">
    <source>
        <dbReference type="EMBL" id="KIK51620.1"/>
    </source>
</evidence>
<evidence type="ECO:0000256" key="1">
    <source>
        <dbReference type="SAM" id="MobiDB-lite"/>
    </source>
</evidence>